<feature type="region of interest" description="Disordered" evidence="1">
    <location>
        <begin position="278"/>
        <end position="299"/>
    </location>
</feature>
<evidence type="ECO:0000256" key="1">
    <source>
        <dbReference type="SAM" id="MobiDB-lite"/>
    </source>
</evidence>
<feature type="compositionally biased region" description="Polar residues" evidence="1">
    <location>
        <begin position="395"/>
        <end position="404"/>
    </location>
</feature>
<reference evidence="2" key="1">
    <citation type="submission" date="2014-11" db="EMBL/GenBank/DDBJ databases">
        <authorList>
            <person name="Geib S."/>
        </authorList>
    </citation>
    <scope>NUCLEOTIDE SEQUENCE</scope>
</reference>
<sequence>MYATQRATQLAKTITMACSVQKQPTQAQHTTSATATAAALPPTMAVTAMATANNNNNNSNTNNIASQMGGGGSNSGSNSSMSGGGVGGVGILAAAISDATSKPLTPKPRGSLPNDANQPPQVEFHWPAIPVSTHTSNLRLNMMNQNPKDLHTARLMIEELRTKVRYQAEHIMKWRKAYALQIQQHYRYQKEKSDQMNTLTSQLLLLESRLKRKQKQIASILSHREITIQRQQKIIDTLSNRLSDHGLDAIEANFTTELDSLNDSDSAVVLEEIDSDSSNMPFGARRRSSGGGSGGGMGANAAQCGSDGITIVRSISDAIETNLNKYSGVRRNNCFLRRPEILETVYSVEEDPEPTSDVAEKRDKFRNRSEKALSSSSTEGQIDSNSSHAPPHASTHATLHQNNGIEVERNKENIRITPPSPQRQLSISKPLESPTKDGYTAYSVMVPQLRTTAATPTTEKVNALAGADVDGSLPGVKSQVTNYNRVMSNHRSVTKPKDVKYKRINKAKSKSLEELRGRLKNLVERGGSAGNSLDAPGTGGVGGVPYTHGVMPQTAQSYA</sequence>
<feature type="region of interest" description="Disordered" evidence="1">
    <location>
        <begin position="52"/>
        <end position="82"/>
    </location>
</feature>
<name>A0A0A1WQ86_ZEUCU</name>
<feature type="compositionally biased region" description="Polar residues" evidence="1">
    <location>
        <begin position="372"/>
        <end position="388"/>
    </location>
</feature>
<dbReference type="EMBL" id="GBXI01013612">
    <property type="protein sequence ID" value="JAD00680.1"/>
    <property type="molecule type" value="Transcribed_RNA"/>
</dbReference>
<feature type="region of interest" description="Disordered" evidence="1">
    <location>
        <begin position="525"/>
        <end position="559"/>
    </location>
</feature>
<organism evidence="2">
    <name type="scientific">Zeugodacus cucurbitae</name>
    <name type="common">Melon fruit fly</name>
    <name type="synonym">Bactrocera cucurbitae</name>
    <dbReference type="NCBI Taxonomy" id="28588"/>
    <lineage>
        <taxon>Eukaryota</taxon>
        <taxon>Metazoa</taxon>
        <taxon>Ecdysozoa</taxon>
        <taxon>Arthropoda</taxon>
        <taxon>Hexapoda</taxon>
        <taxon>Insecta</taxon>
        <taxon>Pterygota</taxon>
        <taxon>Neoptera</taxon>
        <taxon>Endopterygota</taxon>
        <taxon>Diptera</taxon>
        <taxon>Brachycera</taxon>
        <taxon>Muscomorpha</taxon>
        <taxon>Tephritoidea</taxon>
        <taxon>Tephritidae</taxon>
        <taxon>Zeugodacus</taxon>
        <taxon>Zeugodacus</taxon>
    </lineage>
</organism>
<evidence type="ECO:0000313" key="2">
    <source>
        <dbReference type="EMBL" id="JAD00680.1"/>
    </source>
</evidence>
<feature type="compositionally biased region" description="Gly residues" evidence="1">
    <location>
        <begin position="289"/>
        <end position="298"/>
    </location>
</feature>
<feature type="compositionally biased region" description="Low complexity" evidence="1">
    <location>
        <begin position="52"/>
        <end position="67"/>
    </location>
</feature>
<feature type="compositionally biased region" description="Basic and acidic residues" evidence="1">
    <location>
        <begin position="358"/>
        <end position="371"/>
    </location>
</feature>
<feature type="region of interest" description="Disordered" evidence="1">
    <location>
        <begin position="347"/>
        <end position="434"/>
    </location>
</feature>
<proteinExistence type="predicted"/>
<dbReference type="AlphaFoldDB" id="A0A0A1WQ86"/>
<accession>A0A0A1WQ86</accession>
<reference evidence="2" key="2">
    <citation type="journal article" date="2015" name="Gigascience">
        <title>Reconstructing a comprehensive transcriptome assembly of a white-pupal translocated strain of the pest fruit fly Bactrocera cucurbitae.</title>
        <authorList>
            <person name="Sim S.B."/>
            <person name="Calla B."/>
            <person name="Hall B."/>
            <person name="DeRego T."/>
            <person name="Geib S.M."/>
        </authorList>
    </citation>
    <scope>NUCLEOTIDE SEQUENCE</scope>
</reference>
<protein>
    <submittedName>
        <fullName evidence="2">Uncharacterized protein</fullName>
    </submittedName>
</protein>
<feature type="region of interest" description="Disordered" evidence="1">
    <location>
        <begin position="101"/>
        <end position="120"/>
    </location>
</feature>
<gene>
    <name evidence="2" type="ORF">g.36022</name>
</gene>